<gene>
    <name evidence="2" type="ORF">Acr_10g0005740</name>
</gene>
<keyword evidence="3" id="KW-1185">Reference proteome</keyword>
<comment type="caution">
    <text evidence="2">The sequence shown here is derived from an EMBL/GenBank/DDBJ whole genome shotgun (WGS) entry which is preliminary data.</text>
</comment>
<dbReference type="SUPFAM" id="SSF69065">
    <property type="entry name" value="RNase III domain-like"/>
    <property type="match status" value="1"/>
</dbReference>
<dbReference type="GO" id="GO:0004525">
    <property type="term" value="F:ribonuclease III activity"/>
    <property type="evidence" value="ECO:0007669"/>
    <property type="project" value="InterPro"/>
</dbReference>
<proteinExistence type="predicted"/>
<evidence type="ECO:0000313" key="3">
    <source>
        <dbReference type="Proteomes" id="UP000585474"/>
    </source>
</evidence>
<keyword evidence="1" id="KW-0378">Hydrolase</keyword>
<dbReference type="GO" id="GO:0003723">
    <property type="term" value="F:RNA binding"/>
    <property type="evidence" value="ECO:0007669"/>
    <property type="project" value="TreeGrafter"/>
</dbReference>
<dbReference type="GO" id="GO:0005737">
    <property type="term" value="C:cytoplasm"/>
    <property type="evidence" value="ECO:0007669"/>
    <property type="project" value="TreeGrafter"/>
</dbReference>
<dbReference type="GO" id="GO:0030422">
    <property type="term" value="P:siRNA processing"/>
    <property type="evidence" value="ECO:0007669"/>
    <property type="project" value="TreeGrafter"/>
</dbReference>
<dbReference type="AlphaFoldDB" id="A0A7J0FAE6"/>
<sequence length="81" mass="8811">MGSKTISNCVEALIGAYYVGGELTAALQLMKWLGIDAELDPSLVDEAIRTASLHSYIPKAKEIEVLQSKLSYKFPIKGLVL</sequence>
<accession>A0A7J0FAE6</accession>
<dbReference type="PANTHER" id="PTHR14950">
    <property type="entry name" value="DICER-RELATED"/>
    <property type="match status" value="1"/>
</dbReference>
<protein>
    <submittedName>
        <fullName evidence="2">Dicer-like 3</fullName>
    </submittedName>
</protein>
<dbReference type="PANTHER" id="PTHR14950:SF46">
    <property type="entry name" value="ENDORIBONUCLEASE DICER HOMOLOG 3"/>
    <property type="match status" value="1"/>
</dbReference>
<dbReference type="EMBL" id="BJWL01000010">
    <property type="protein sequence ID" value="GFY95189.1"/>
    <property type="molecule type" value="Genomic_DNA"/>
</dbReference>
<dbReference type="Proteomes" id="UP000585474">
    <property type="component" value="Unassembled WGS sequence"/>
</dbReference>
<reference evidence="2 3" key="1">
    <citation type="submission" date="2019-07" db="EMBL/GenBank/DDBJ databases">
        <title>De Novo Assembly of kiwifruit Actinidia rufa.</title>
        <authorList>
            <person name="Sugita-Konishi S."/>
            <person name="Sato K."/>
            <person name="Mori E."/>
            <person name="Abe Y."/>
            <person name="Kisaki G."/>
            <person name="Hamano K."/>
            <person name="Suezawa K."/>
            <person name="Otani M."/>
            <person name="Fukuda T."/>
            <person name="Manabe T."/>
            <person name="Gomi K."/>
            <person name="Tabuchi M."/>
            <person name="Akimitsu K."/>
            <person name="Kataoka I."/>
        </authorList>
    </citation>
    <scope>NUCLEOTIDE SEQUENCE [LARGE SCALE GENOMIC DNA]</scope>
    <source>
        <strain evidence="3">cv. Fuchu</strain>
    </source>
</reference>
<dbReference type="OrthoDB" id="6513042at2759"/>
<dbReference type="GO" id="GO:0005634">
    <property type="term" value="C:nucleus"/>
    <property type="evidence" value="ECO:0007669"/>
    <property type="project" value="TreeGrafter"/>
</dbReference>
<dbReference type="InterPro" id="IPR036389">
    <property type="entry name" value="RNase_III_sf"/>
</dbReference>
<name>A0A7J0FAE6_9ERIC</name>
<evidence type="ECO:0000313" key="2">
    <source>
        <dbReference type="EMBL" id="GFY95189.1"/>
    </source>
</evidence>
<organism evidence="2 3">
    <name type="scientific">Actinidia rufa</name>
    <dbReference type="NCBI Taxonomy" id="165716"/>
    <lineage>
        <taxon>Eukaryota</taxon>
        <taxon>Viridiplantae</taxon>
        <taxon>Streptophyta</taxon>
        <taxon>Embryophyta</taxon>
        <taxon>Tracheophyta</taxon>
        <taxon>Spermatophyta</taxon>
        <taxon>Magnoliopsida</taxon>
        <taxon>eudicotyledons</taxon>
        <taxon>Gunneridae</taxon>
        <taxon>Pentapetalae</taxon>
        <taxon>asterids</taxon>
        <taxon>Ericales</taxon>
        <taxon>Actinidiaceae</taxon>
        <taxon>Actinidia</taxon>
    </lineage>
</organism>
<evidence type="ECO:0000256" key="1">
    <source>
        <dbReference type="ARBA" id="ARBA00022801"/>
    </source>
</evidence>